<protein>
    <submittedName>
        <fullName evidence="2">Uncharacterized protein</fullName>
    </submittedName>
</protein>
<sequence>MQPVPANGCSQRENEGDGSFPPLAPQDQAQAVAVAAWEKRRNQGRWEGAEADASKAARDKPRRFL</sequence>
<dbReference type="EMBL" id="BMOY01000033">
    <property type="protein sequence ID" value="GGJ10585.1"/>
    <property type="molecule type" value="Genomic_DNA"/>
</dbReference>
<comment type="caution">
    <text evidence="2">The sequence shown here is derived from an EMBL/GenBank/DDBJ whole genome shotgun (WGS) entry which is preliminary data.</text>
</comment>
<organism evidence="2 3">
    <name type="scientific">Alicyclobacillus cellulosilyticus</name>
    <dbReference type="NCBI Taxonomy" id="1003997"/>
    <lineage>
        <taxon>Bacteria</taxon>
        <taxon>Bacillati</taxon>
        <taxon>Bacillota</taxon>
        <taxon>Bacilli</taxon>
        <taxon>Bacillales</taxon>
        <taxon>Alicyclobacillaceae</taxon>
        <taxon>Alicyclobacillus</taxon>
    </lineage>
</organism>
<evidence type="ECO:0000313" key="2">
    <source>
        <dbReference type="EMBL" id="GGJ10585.1"/>
    </source>
</evidence>
<keyword evidence="3" id="KW-1185">Reference proteome</keyword>
<evidence type="ECO:0000313" key="3">
    <source>
        <dbReference type="Proteomes" id="UP000637695"/>
    </source>
</evidence>
<feature type="compositionally biased region" description="Low complexity" evidence="1">
    <location>
        <begin position="25"/>
        <end position="36"/>
    </location>
</feature>
<dbReference type="Proteomes" id="UP000637695">
    <property type="component" value="Unassembled WGS sequence"/>
</dbReference>
<reference evidence="2" key="1">
    <citation type="journal article" date="2014" name="Int. J. Syst. Evol. Microbiol.">
        <title>Complete genome sequence of Corynebacterium casei LMG S-19264T (=DSM 44701T), isolated from a smear-ripened cheese.</title>
        <authorList>
            <consortium name="US DOE Joint Genome Institute (JGI-PGF)"/>
            <person name="Walter F."/>
            <person name="Albersmeier A."/>
            <person name="Kalinowski J."/>
            <person name="Ruckert C."/>
        </authorList>
    </citation>
    <scope>NUCLEOTIDE SEQUENCE</scope>
    <source>
        <strain evidence="2">JCM 18487</strain>
    </source>
</reference>
<dbReference type="AlphaFoldDB" id="A0A917KDV6"/>
<name>A0A917KDV6_9BACL</name>
<proteinExistence type="predicted"/>
<reference evidence="2" key="2">
    <citation type="submission" date="2020-09" db="EMBL/GenBank/DDBJ databases">
        <authorList>
            <person name="Sun Q."/>
            <person name="Ohkuma M."/>
        </authorList>
    </citation>
    <scope>NUCLEOTIDE SEQUENCE</scope>
    <source>
        <strain evidence="2">JCM 18487</strain>
    </source>
</reference>
<accession>A0A917KDV6</accession>
<feature type="region of interest" description="Disordered" evidence="1">
    <location>
        <begin position="1"/>
        <end position="65"/>
    </location>
</feature>
<evidence type="ECO:0000256" key="1">
    <source>
        <dbReference type="SAM" id="MobiDB-lite"/>
    </source>
</evidence>
<gene>
    <name evidence="2" type="ORF">GCM10010885_19740</name>
</gene>